<keyword evidence="1" id="KW-0812">Transmembrane</keyword>
<reference evidence="2" key="1">
    <citation type="submission" date="2020-10" db="EMBL/GenBank/DDBJ databases">
        <authorList>
            <person name="Gilroy R."/>
        </authorList>
    </citation>
    <scope>NUCLEOTIDE SEQUENCE</scope>
    <source>
        <strain evidence="2">ChiGjej1B1-1684</strain>
    </source>
</reference>
<sequence length="140" mass="15955">MVIVKKTLKRILLMTSGGSAYVGIELLWRHYSHWSMFFVSGICFVILFELYTGKNKDLTIPEKCVIGSAIITAIEFAAGCIVNIWLGMEVWNYSNLPFNLLGQVCVMYSTLWGLLCLPIDFFCRNVLKIKEKYSKKLLDG</sequence>
<dbReference type="Proteomes" id="UP000824118">
    <property type="component" value="Unassembled WGS sequence"/>
</dbReference>
<comment type="caution">
    <text evidence="2">The sequence shown here is derived from an EMBL/GenBank/DDBJ whole genome shotgun (WGS) entry which is preliminary data.</text>
</comment>
<gene>
    <name evidence="2" type="ORF">IAD22_03685</name>
</gene>
<evidence type="ECO:0000256" key="1">
    <source>
        <dbReference type="SAM" id="Phobius"/>
    </source>
</evidence>
<dbReference type="AlphaFoldDB" id="A0A9D1LY22"/>
<dbReference type="InterPro" id="IPR010540">
    <property type="entry name" value="CmpB_TMEM229"/>
</dbReference>
<dbReference type="EMBL" id="DVNG01000052">
    <property type="protein sequence ID" value="HIU50097.1"/>
    <property type="molecule type" value="Genomic_DNA"/>
</dbReference>
<protein>
    <recommendedName>
        <fullName evidence="4">ABC-transporter type IV</fullName>
    </recommendedName>
</protein>
<feature type="transmembrane region" description="Helical" evidence="1">
    <location>
        <begin position="34"/>
        <end position="52"/>
    </location>
</feature>
<evidence type="ECO:0000313" key="3">
    <source>
        <dbReference type="Proteomes" id="UP000824118"/>
    </source>
</evidence>
<evidence type="ECO:0008006" key="4">
    <source>
        <dbReference type="Google" id="ProtNLM"/>
    </source>
</evidence>
<accession>A0A9D1LY22</accession>
<evidence type="ECO:0000313" key="2">
    <source>
        <dbReference type="EMBL" id="HIU50097.1"/>
    </source>
</evidence>
<feature type="transmembrane region" description="Helical" evidence="1">
    <location>
        <begin position="12"/>
        <end position="28"/>
    </location>
</feature>
<dbReference type="Pfam" id="PF06541">
    <property type="entry name" value="ABC_trans_CmpB"/>
    <property type="match status" value="1"/>
</dbReference>
<feature type="transmembrane region" description="Helical" evidence="1">
    <location>
        <begin position="106"/>
        <end position="127"/>
    </location>
</feature>
<feature type="transmembrane region" description="Helical" evidence="1">
    <location>
        <begin position="64"/>
        <end position="86"/>
    </location>
</feature>
<keyword evidence="1" id="KW-1133">Transmembrane helix</keyword>
<proteinExistence type="predicted"/>
<keyword evidence="1" id="KW-0472">Membrane</keyword>
<reference evidence="2" key="2">
    <citation type="journal article" date="2021" name="PeerJ">
        <title>Extensive microbial diversity within the chicken gut microbiome revealed by metagenomics and culture.</title>
        <authorList>
            <person name="Gilroy R."/>
            <person name="Ravi A."/>
            <person name="Getino M."/>
            <person name="Pursley I."/>
            <person name="Horton D.L."/>
            <person name="Alikhan N.F."/>
            <person name="Baker D."/>
            <person name="Gharbi K."/>
            <person name="Hall N."/>
            <person name="Watson M."/>
            <person name="Adriaenssens E.M."/>
            <person name="Foster-Nyarko E."/>
            <person name="Jarju S."/>
            <person name="Secka A."/>
            <person name="Antonio M."/>
            <person name="Oren A."/>
            <person name="Chaudhuri R.R."/>
            <person name="La Ragione R."/>
            <person name="Hildebrand F."/>
            <person name="Pallen M.J."/>
        </authorList>
    </citation>
    <scope>NUCLEOTIDE SEQUENCE</scope>
    <source>
        <strain evidence="2">ChiGjej1B1-1684</strain>
    </source>
</reference>
<name>A0A9D1LY22_9FIRM</name>
<organism evidence="2 3">
    <name type="scientific">Candidatus Limousia pullorum</name>
    <dbReference type="NCBI Taxonomy" id="2840860"/>
    <lineage>
        <taxon>Bacteria</taxon>
        <taxon>Bacillati</taxon>
        <taxon>Bacillota</taxon>
        <taxon>Clostridia</taxon>
        <taxon>Eubacteriales</taxon>
        <taxon>Oscillospiraceae</taxon>
        <taxon>Oscillospiraceae incertae sedis</taxon>
        <taxon>Candidatus Limousia</taxon>
    </lineage>
</organism>